<evidence type="ECO:0000256" key="3">
    <source>
        <dbReference type="ARBA" id="ARBA00013080"/>
    </source>
</evidence>
<keyword evidence="4" id="KW-0028">Amino-acid biosynthesis</keyword>
<comment type="catalytic activity">
    <reaction evidence="7">
        <text>(2S,6S)-2,6-diaminopimelate = meso-2,6-diaminopimelate</text>
        <dbReference type="Rhea" id="RHEA:15393"/>
        <dbReference type="ChEBI" id="CHEBI:57609"/>
        <dbReference type="ChEBI" id="CHEBI:57791"/>
        <dbReference type="EC" id="5.1.1.7"/>
    </reaction>
</comment>
<evidence type="ECO:0000256" key="4">
    <source>
        <dbReference type="ARBA" id="ARBA00022605"/>
    </source>
</evidence>
<accession>A0A6J6DQL9</accession>
<evidence type="ECO:0000256" key="2">
    <source>
        <dbReference type="ARBA" id="ARBA00010219"/>
    </source>
</evidence>
<dbReference type="EC" id="5.1.1.7" evidence="3"/>
<protein>
    <recommendedName>
        <fullName evidence="3">diaminopimelate epimerase</fullName>
        <ecNumber evidence="3">5.1.1.7</ecNumber>
    </recommendedName>
</protein>
<dbReference type="SUPFAM" id="SSF54506">
    <property type="entry name" value="Diaminopimelate epimerase-like"/>
    <property type="match status" value="2"/>
</dbReference>
<dbReference type="GO" id="GO:0009089">
    <property type="term" value="P:lysine biosynthetic process via diaminopimelate"/>
    <property type="evidence" value="ECO:0007669"/>
    <property type="project" value="UniProtKB-UniPathway"/>
</dbReference>
<dbReference type="InterPro" id="IPR018510">
    <property type="entry name" value="DAP_epimerase_AS"/>
</dbReference>
<sequence>MAQSSLTITVTKGHGTANDFVLFRDPEDAFDLSPAQYRQLADRHRGVGGDGVIRAAHTASSPEVSHLLEVEPEAQWFMDYRNADGSVSEMCGNGIRVFVDYLLAEGLVTLEPGGTLPIATRAGVVDVTKSPSGHYQADMGRWSLTGVDPIVKARGLEVPRPSLSITCPNPHVVVALASMQELEELDLSSRPTLDPEPAQGANIEFVVPADPLMTDGIGHIRMRVFERGVGETQSCGTGAIAAALATRHWAGDQAPHHWKVEVPGGVVGVRMFPTEEGEHVSLSGPAELVFTTQVTI</sequence>
<comment type="pathway">
    <text evidence="1">Amino-acid biosynthesis; L-lysine biosynthesis via DAP pathway; DL-2,6-diaminopimelate from LL-2,6-diaminopimelate: step 1/1.</text>
</comment>
<dbReference type="InterPro" id="IPR001653">
    <property type="entry name" value="DAP_epimerase_DapF"/>
</dbReference>
<dbReference type="PANTHER" id="PTHR31689">
    <property type="entry name" value="DIAMINOPIMELATE EPIMERASE, CHLOROPLASTIC"/>
    <property type="match status" value="1"/>
</dbReference>
<evidence type="ECO:0000256" key="1">
    <source>
        <dbReference type="ARBA" id="ARBA00005196"/>
    </source>
</evidence>
<dbReference type="HAMAP" id="MF_00197">
    <property type="entry name" value="DAP_epimerase"/>
    <property type="match status" value="1"/>
</dbReference>
<dbReference type="UniPathway" id="UPA00034">
    <property type="reaction ID" value="UER00025"/>
</dbReference>
<keyword evidence="6" id="KW-0413">Isomerase</keyword>
<proteinExistence type="inferred from homology"/>
<dbReference type="GO" id="GO:0005829">
    <property type="term" value="C:cytosol"/>
    <property type="evidence" value="ECO:0007669"/>
    <property type="project" value="TreeGrafter"/>
</dbReference>
<reference evidence="8" key="1">
    <citation type="submission" date="2020-05" db="EMBL/GenBank/DDBJ databases">
        <authorList>
            <person name="Chiriac C."/>
            <person name="Salcher M."/>
            <person name="Ghai R."/>
            <person name="Kavagutti S V."/>
        </authorList>
    </citation>
    <scope>NUCLEOTIDE SEQUENCE</scope>
</reference>
<keyword evidence="5" id="KW-0457">Lysine biosynthesis</keyword>
<dbReference type="NCBIfam" id="TIGR00652">
    <property type="entry name" value="DapF"/>
    <property type="match status" value="1"/>
</dbReference>
<evidence type="ECO:0000313" key="8">
    <source>
        <dbReference type="EMBL" id="CAB4566550.1"/>
    </source>
</evidence>
<dbReference type="AlphaFoldDB" id="A0A6J6DQL9"/>
<evidence type="ECO:0000256" key="5">
    <source>
        <dbReference type="ARBA" id="ARBA00023154"/>
    </source>
</evidence>
<dbReference type="PANTHER" id="PTHR31689:SF0">
    <property type="entry name" value="DIAMINOPIMELATE EPIMERASE"/>
    <property type="match status" value="1"/>
</dbReference>
<organism evidence="8">
    <name type="scientific">freshwater metagenome</name>
    <dbReference type="NCBI Taxonomy" id="449393"/>
    <lineage>
        <taxon>unclassified sequences</taxon>
        <taxon>metagenomes</taxon>
        <taxon>ecological metagenomes</taxon>
    </lineage>
</organism>
<dbReference type="Gene3D" id="3.10.310.10">
    <property type="entry name" value="Diaminopimelate Epimerase, Chain A, domain 1"/>
    <property type="match status" value="2"/>
</dbReference>
<dbReference type="Pfam" id="PF01678">
    <property type="entry name" value="DAP_epimerase"/>
    <property type="match status" value="2"/>
</dbReference>
<dbReference type="GO" id="GO:0008837">
    <property type="term" value="F:diaminopimelate epimerase activity"/>
    <property type="evidence" value="ECO:0007669"/>
    <property type="project" value="UniProtKB-EC"/>
</dbReference>
<evidence type="ECO:0000256" key="6">
    <source>
        <dbReference type="ARBA" id="ARBA00023235"/>
    </source>
</evidence>
<dbReference type="PROSITE" id="PS01326">
    <property type="entry name" value="DAP_EPIMERASE"/>
    <property type="match status" value="1"/>
</dbReference>
<gene>
    <name evidence="8" type="ORF">UFOPK1684_00453</name>
</gene>
<evidence type="ECO:0000256" key="7">
    <source>
        <dbReference type="ARBA" id="ARBA00051712"/>
    </source>
</evidence>
<dbReference type="EMBL" id="CAEZTM010000013">
    <property type="protein sequence ID" value="CAB4566550.1"/>
    <property type="molecule type" value="Genomic_DNA"/>
</dbReference>
<comment type="similarity">
    <text evidence="2">Belongs to the diaminopimelate epimerase family.</text>
</comment>
<name>A0A6J6DQL9_9ZZZZ</name>